<dbReference type="InterPro" id="IPR007921">
    <property type="entry name" value="CHAP_dom"/>
</dbReference>
<dbReference type="AlphaFoldDB" id="A0A0F9AUR3"/>
<protein>
    <recommendedName>
        <fullName evidence="1">Peptidase C51 domain-containing protein</fullName>
    </recommendedName>
</protein>
<organism evidence="2">
    <name type="scientific">marine sediment metagenome</name>
    <dbReference type="NCBI Taxonomy" id="412755"/>
    <lineage>
        <taxon>unclassified sequences</taxon>
        <taxon>metagenomes</taxon>
        <taxon>ecological metagenomes</taxon>
    </lineage>
</organism>
<feature type="domain" description="Peptidase C51" evidence="1">
    <location>
        <begin position="2"/>
        <end position="129"/>
    </location>
</feature>
<dbReference type="Gene3D" id="3.90.1720.10">
    <property type="entry name" value="endopeptidase domain like (from Nostoc punctiforme)"/>
    <property type="match status" value="1"/>
</dbReference>
<evidence type="ECO:0000313" key="2">
    <source>
        <dbReference type="EMBL" id="KKK75921.1"/>
    </source>
</evidence>
<evidence type="ECO:0000259" key="1">
    <source>
        <dbReference type="PROSITE" id="PS50911"/>
    </source>
</evidence>
<reference evidence="2" key="1">
    <citation type="journal article" date="2015" name="Nature">
        <title>Complex archaea that bridge the gap between prokaryotes and eukaryotes.</title>
        <authorList>
            <person name="Spang A."/>
            <person name="Saw J.H."/>
            <person name="Jorgensen S.L."/>
            <person name="Zaremba-Niedzwiedzka K."/>
            <person name="Martijn J."/>
            <person name="Lind A.E."/>
            <person name="van Eijk R."/>
            <person name="Schleper C."/>
            <person name="Guy L."/>
            <person name="Ettema T.J."/>
        </authorList>
    </citation>
    <scope>NUCLEOTIDE SEQUENCE</scope>
</reference>
<accession>A0A0F9AUR3</accession>
<dbReference type="Pfam" id="PF05257">
    <property type="entry name" value="CHAP"/>
    <property type="match status" value="1"/>
</dbReference>
<name>A0A0F9AUR3_9ZZZZ</name>
<sequence>MTLDELIKKYDGKQLEVAGSANAKFQCVDLANAYIRDVLGLKIIEWTNAKDFPSKAGSNYEYIKNTPLGVPKRGDLIVWNGNVGGGNGHIAIFMKGGIMGFTSFDQNWSTKERCKVETHTYRNVAGWLRPRGDSTNPDWLIKNSDAWIAILTFLKITKKNPTFDDAKNVVAGIKARATAMEKEKGEWEAKYDASQDTISTKDDQLLIAEKARKACQGNLKESNKNLTEAQGKIEGMIEDNKKMGIELSNLKAKRGFDELVNVRIRKEEYAIIKYKGGR</sequence>
<dbReference type="EMBL" id="LAZR01055641">
    <property type="protein sequence ID" value="KKK75921.1"/>
    <property type="molecule type" value="Genomic_DNA"/>
</dbReference>
<dbReference type="SUPFAM" id="SSF54001">
    <property type="entry name" value="Cysteine proteinases"/>
    <property type="match status" value="1"/>
</dbReference>
<proteinExistence type="predicted"/>
<dbReference type="PROSITE" id="PS50911">
    <property type="entry name" value="CHAP"/>
    <property type="match status" value="1"/>
</dbReference>
<comment type="caution">
    <text evidence="2">The sequence shown here is derived from an EMBL/GenBank/DDBJ whole genome shotgun (WGS) entry which is preliminary data.</text>
</comment>
<dbReference type="InterPro" id="IPR038765">
    <property type="entry name" value="Papain-like_cys_pep_sf"/>
</dbReference>
<gene>
    <name evidence="2" type="ORF">LCGC14_2868880</name>
</gene>